<sequence length="26" mass="3125">MPNFVSRNLRGDSDFSFRSAVWFIQF</sequence>
<proteinExistence type="predicted"/>
<accession>A0A2P2NA35</accession>
<reference evidence="1" key="1">
    <citation type="submission" date="2018-02" db="EMBL/GenBank/DDBJ databases">
        <title>Rhizophora mucronata_Transcriptome.</title>
        <authorList>
            <person name="Meera S.P."/>
            <person name="Sreeshan A."/>
            <person name="Augustine A."/>
        </authorList>
    </citation>
    <scope>NUCLEOTIDE SEQUENCE</scope>
    <source>
        <tissue evidence="1">Leaf</tissue>
    </source>
</reference>
<dbReference type="EMBL" id="GGEC01058845">
    <property type="protein sequence ID" value="MBX39329.1"/>
    <property type="molecule type" value="Transcribed_RNA"/>
</dbReference>
<evidence type="ECO:0000313" key="1">
    <source>
        <dbReference type="EMBL" id="MBX39329.1"/>
    </source>
</evidence>
<dbReference type="AlphaFoldDB" id="A0A2P2NA35"/>
<organism evidence="1">
    <name type="scientific">Rhizophora mucronata</name>
    <name type="common">Asiatic mangrove</name>
    <dbReference type="NCBI Taxonomy" id="61149"/>
    <lineage>
        <taxon>Eukaryota</taxon>
        <taxon>Viridiplantae</taxon>
        <taxon>Streptophyta</taxon>
        <taxon>Embryophyta</taxon>
        <taxon>Tracheophyta</taxon>
        <taxon>Spermatophyta</taxon>
        <taxon>Magnoliopsida</taxon>
        <taxon>eudicotyledons</taxon>
        <taxon>Gunneridae</taxon>
        <taxon>Pentapetalae</taxon>
        <taxon>rosids</taxon>
        <taxon>fabids</taxon>
        <taxon>Malpighiales</taxon>
        <taxon>Rhizophoraceae</taxon>
        <taxon>Rhizophora</taxon>
    </lineage>
</organism>
<protein>
    <submittedName>
        <fullName evidence="1">Uncharacterized protein</fullName>
    </submittedName>
</protein>
<name>A0A2P2NA35_RHIMU</name>